<accession>A0A4R7BXL7</accession>
<name>A0A4R7BXL7_9HYPH</name>
<protein>
    <submittedName>
        <fullName evidence="3">P63C domain-containing protein</fullName>
    </submittedName>
</protein>
<dbReference type="InterPro" id="IPR018874">
    <property type="entry name" value="Phage_Mx8_p63_C"/>
</dbReference>
<evidence type="ECO:0000313" key="4">
    <source>
        <dbReference type="Proteomes" id="UP000295122"/>
    </source>
</evidence>
<evidence type="ECO:0000259" key="2">
    <source>
        <dbReference type="Pfam" id="PF10546"/>
    </source>
</evidence>
<evidence type="ECO:0000313" key="3">
    <source>
        <dbReference type="EMBL" id="TDR90331.1"/>
    </source>
</evidence>
<dbReference type="Pfam" id="PF10546">
    <property type="entry name" value="P63C"/>
    <property type="match status" value="1"/>
</dbReference>
<sequence length="342" mass="37563">MANSKSAEPQSKGGKARAAALSSEERRAVAKVGATARWEAYRALPKATHGSAEHPLRLGDIDIPCYVLDDGRRVLSLGGIVKALGMSIGGAGSGEGDRLGKFATGKAISPFVSSSLISRIAEPVRFRTPSGGSAATGYEANILPEICEAVLAARQAGALLKQQMHIADQCEALIRAFAKVGIVALVDEVTGFQADRERDELYKLLSVYLAEERLAWAKRFPDEFYKQIYRLKGWRWPVGRAKTPLLGHITNDIVYERLPPGVLEALRELNPTAEDTKRRKYKHHQFLSETVGQPDLRDHILQLIPIMKISRDWSSFKRHLEVAFPRIGSQGDLDLDSGDVAQ</sequence>
<keyword evidence="4" id="KW-1185">Reference proteome</keyword>
<comment type="caution">
    <text evidence="3">The sequence shown here is derived from an EMBL/GenBank/DDBJ whole genome shotgun (WGS) entry which is preliminary data.</text>
</comment>
<evidence type="ECO:0000256" key="1">
    <source>
        <dbReference type="SAM" id="MobiDB-lite"/>
    </source>
</evidence>
<feature type="domain" description="Bacteriophage Mx8 p63 C-terminal" evidence="2">
    <location>
        <begin position="204"/>
        <end position="296"/>
    </location>
</feature>
<organism evidence="3 4">
    <name type="scientific">Enterovirga rhinocerotis</name>
    <dbReference type="NCBI Taxonomy" id="1339210"/>
    <lineage>
        <taxon>Bacteria</taxon>
        <taxon>Pseudomonadati</taxon>
        <taxon>Pseudomonadota</taxon>
        <taxon>Alphaproteobacteria</taxon>
        <taxon>Hyphomicrobiales</taxon>
        <taxon>Methylobacteriaceae</taxon>
        <taxon>Enterovirga</taxon>
    </lineage>
</organism>
<dbReference type="Proteomes" id="UP000295122">
    <property type="component" value="Unassembled WGS sequence"/>
</dbReference>
<dbReference type="RefSeq" id="WP_133771637.1">
    <property type="nucleotide sequence ID" value="NZ_SNZR01000013.1"/>
</dbReference>
<gene>
    <name evidence="3" type="ORF">EV668_3181</name>
</gene>
<dbReference type="OrthoDB" id="4762429at2"/>
<dbReference type="EMBL" id="SNZR01000013">
    <property type="protein sequence ID" value="TDR90331.1"/>
    <property type="molecule type" value="Genomic_DNA"/>
</dbReference>
<dbReference type="AlphaFoldDB" id="A0A4R7BXL7"/>
<proteinExistence type="predicted"/>
<reference evidence="3 4" key="1">
    <citation type="submission" date="2019-03" db="EMBL/GenBank/DDBJ databases">
        <title>Genomic Encyclopedia of Type Strains, Phase IV (KMG-IV): sequencing the most valuable type-strain genomes for metagenomic binning, comparative biology and taxonomic classification.</title>
        <authorList>
            <person name="Goeker M."/>
        </authorList>
    </citation>
    <scope>NUCLEOTIDE SEQUENCE [LARGE SCALE GENOMIC DNA]</scope>
    <source>
        <strain evidence="3 4">DSM 25903</strain>
    </source>
</reference>
<feature type="region of interest" description="Disordered" evidence="1">
    <location>
        <begin position="1"/>
        <end position="25"/>
    </location>
</feature>